<dbReference type="Pfam" id="PF12728">
    <property type="entry name" value="HTH_17"/>
    <property type="match status" value="1"/>
</dbReference>
<dbReference type="OrthoDB" id="597977at2"/>
<dbReference type="EMBL" id="FQWQ01000001">
    <property type="protein sequence ID" value="SHG76688.1"/>
    <property type="molecule type" value="Genomic_DNA"/>
</dbReference>
<accession>A0A1M5MH85</accession>
<dbReference type="STRING" id="947013.SAMN04488109_1745"/>
<dbReference type="InterPro" id="IPR041657">
    <property type="entry name" value="HTH_17"/>
</dbReference>
<dbReference type="AlphaFoldDB" id="A0A1M5MH85"/>
<name>A0A1M5MH85_9BACT</name>
<feature type="domain" description="Helix-turn-helix" evidence="1">
    <location>
        <begin position="39"/>
        <end position="88"/>
    </location>
</feature>
<keyword evidence="3" id="KW-1185">Reference proteome</keyword>
<evidence type="ECO:0000313" key="3">
    <source>
        <dbReference type="Proteomes" id="UP000184212"/>
    </source>
</evidence>
<sequence length="109" mass="12757">MKSRFLAQMTIEEFKILLREILKEVLDEEKRTGLDTDSLLNTREAALLLNLEVTTLYDKTSQRLIPHYKRGKKVLFKKSELLAWIEAGKVATTQDIQKDASQHIWKRMP</sequence>
<dbReference type="InterPro" id="IPR009061">
    <property type="entry name" value="DNA-bd_dom_put_sf"/>
</dbReference>
<gene>
    <name evidence="2" type="ORF">SAMN04488109_1745</name>
</gene>
<protein>
    <submittedName>
        <fullName evidence="2">Transcriptional regulator, AlpA family</fullName>
    </submittedName>
</protein>
<evidence type="ECO:0000259" key="1">
    <source>
        <dbReference type="Pfam" id="PF12728"/>
    </source>
</evidence>
<dbReference type="NCBIfam" id="TIGR01764">
    <property type="entry name" value="excise"/>
    <property type="match status" value="1"/>
</dbReference>
<dbReference type="GO" id="GO:0003677">
    <property type="term" value="F:DNA binding"/>
    <property type="evidence" value="ECO:0007669"/>
    <property type="project" value="InterPro"/>
</dbReference>
<evidence type="ECO:0000313" key="2">
    <source>
        <dbReference type="EMBL" id="SHG76688.1"/>
    </source>
</evidence>
<dbReference type="InterPro" id="IPR010093">
    <property type="entry name" value="SinI_DNA-bd"/>
</dbReference>
<dbReference type="Proteomes" id="UP000184212">
    <property type="component" value="Unassembled WGS sequence"/>
</dbReference>
<dbReference type="SUPFAM" id="SSF46955">
    <property type="entry name" value="Putative DNA-binding domain"/>
    <property type="match status" value="1"/>
</dbReference>
<organism evidence="2 3">
    <name type="scientific">Chryseolinea serpens</name>
    <dbReference type="NCBI Taxonomy" id="947013"/>
    <lineage>
        <taxon>Bacteria</taxon>
        <taxon>Pseudomonadati</taxon>
        <taxon>Bacteroidota</taxon>
        <taxon>Cytophagia</taxon>
        <taxon>Cytophagales</taxon>
        <taxon>Fulvivirgaceae</taxon>
        <taxon>Chryseolinea</taxon>
    </lineage>
</organism>
<reference evidence="2 3" key="1">
    <citation type="submission" date="2016-11" db="EMBL/GenBank/DDBJ databases">
        <authorList>
            <person name="Jaros S."/>
            <person name="Januszkiewicz K."/>
            <person name="Wedrychowicz H."/>
        </authorList>
    </citation>
    <scope>NUCLEOTIDE SEQUENCE [LARGE SCALE GENOMIC DNA]</scope>
    <source>
        <strain evidence="2 3">DSM 24574</strain>
    </source>
</reference>
<dbReference type="RefSeq" id="WP_084137974.1">
    <property type="nucleotide sequence ID" value="NZ_FQWQ01000001.1"/>
</dbReference>
<proteinExistence type="predicted"/>